<dbReference type="Gene3D" id="2.40.50.90">
    <property type="match status" value="5"/>
</dbReference>
<organism evidence="7 8">
    <name type="scientific">Komagataella pastoris</name>
    <name type="common">Yeast</name>
    <name type="synonym">Pichia pastoris</name>
    <dbReference type="NCBI Taxonomy" id="4922"/>
    <lineage>
        <taxon>Eukaryota</taxon>
        <taxon>Fungi</taxon>
        <taxon>Dikarya</taxon>
        <taxon>Ascomycota</taxon>
        <taxon>Saccharomycotina</taxon>
        <taxon>Pichiomycetes</taxon>
        <taxon>Pichiales</taxon>
        <taxon>Pichiaceae</taxon>
        <taxon>Komagataella</taxon>
    </lineage>
</organism>
<accession>A0A1B2JDZ6</accession>
<dbReference type="GO" id="GO:0003723">
    <property type="term" value="F:RNA binding"/>
    <property type="evidence" value="ECO:0007669"/>
    <property type="project" value="UniProtKB-UniRule"/>
</dbReference>
<gene>
    <name evidence="7" type="ORF">ATY40_BA7503583</name>
</gene>
<protein>
    <submittedName>
        <fullName evidence="7">BA75_03583T0</fullName>
    </submittedName>
</protein>
<sequence length="859" mass="94566">MPKVFSAKVKNILSGDTLVLTPPNNASGSERILSLAHIHAPRNGEPYAFESKELLRTLLVGKVIKFWITYTTSTGKEFGDISAPIFPSLVEYVLEKGGAKLNDKFDDEEYDHLRDIEEKAAAEKVGLHADNVPSISVLSSLPNDSNGKTYDGIIERVISGDRLIARIILNDNEHSVLPILIAGIRAPRTASSDQPAEPLAEESKVFVETRLLGKSLKVTPLGNSSSGIPVCKVIHPAGNISDRLLESGLAEVSDWQSTLVGSQGMSHFRELERKAKTSGQGIWKQSSESAVTAPGSSSKSLKIGSVFGATISRIISADTLQLTLQDNSDLTVQLASLRGPRQTDSPTFVPVAREFVRKLAIGDHSKVKIEAIRPKSELLEERPLVSITLSNGKSLSSSIVAAGYAKVIKHKRGDDDRSSDWDLLVEKEAEAISKKLGLHGKTPDPERIVDASEKQTKAKTFFNSLQNRSRISGVVEHVSGFNRFKILLPREGLKLTLVLGGLSNSSVPRDSPLYKEASSYVSSRATQRDVHFDVYGMDRTGAFIGNLYLSKESVPLQLDLLKHGFTEVHSGSLAQTKFERQFLEGEKLAQDQKVGVWENYDAEAQVEEVIAPIENLTIDKKYLDVIITDISDSGAVSYQILDSNQAKLPAFMEQFHAYFRTNKSSLSRPPKVGDYVAAKFSENNKYYRAIVTSVDKTNHTYEVKHIDYGNIDLLTSSSFLLALPSQFDTKTLPPQAHSAQLSLLKLPPSQPKDYLSKALDYFADLTAGKNLVACVNFSNPTSDIESDVTFYDGDKIKQDIVYPINNELVRNGLAIVKKQLTPKEKLLSTELETLQKLEADAKRNHLGCWEFGDIIEEDL</sequence>
<evidence type="ECO:0000313" key="8">
    <source>
        <dbReference type="Proteomes" id="UP000094565"/>
    </source>
</evidence>
<evidence type="ECO:0000259" key="5">
    <source>
        <dbReference type="PROSITE" id="PS50304"/>
    </source>
</evidence>
<dbReference type="PIRSF" id="PIRSF017179">
    <property type="entry name" value="RISC-Tudor-SN"/>
    <property type="match status" value="1"/>
</dbReference>
<dbReference type="InterPro" id="IPR016685">
    <property type="entry name" value="Silence_cplx_Nase-comp_TudorSN"/>
</dbReference>
<evidence type="ECO:0000256" key="1">
    <source>
        <dbReference type="ARBA" id="ARBA00004496"/>
    </source>
</evidence>
<dbReference type="GO" id="GO:0031332">
    <property type="term" value="C:RNAi effector complex"/>
    <property type="evidence" value="ECO:0007669"/>
    <property type="project" value="InterPro"/>
</dbReference>
<dbReference type="AlphaFoldDB" id="A0A1B2JDZ6"/>
<dbReference type="GO" id="GO:0005829">
    <property type="term" value="C:cytosol"/>
    <property type="evidence" value="ECO:0007669"/>
    <property type="project" value="UniProtKB-UniRule"/>
</dbReference>
<evidence type="ECO:0000256" key="2">
    <source>
        <dbReference type="ARBA" id="ARBA00022490"/>
    </source>
</evidence>
<keyword evidence="2 4" id="KW-0963">Cytoplasm</keyword>
<dbReference type="InterPro" id="IPR002999">
    <property type="entry name" value="Tudor"/>
</dbReference>
<evidence type="ECO:0000256" key="3">
    <source>
        <dbReference type="ARBA" id="ARBA00022737"/>
    </source>
</evidence>
<dbReference type="EMBL" id="CP014586">
    <property type="protein sequence ID" value="ANZ76286.1"/>
    <property type="molecule type" value="Genomic_DNA"/>
</dbReference>
<comment type="subcellular location">
    <subcellularLocation>
        <location evidence="1 4">Cytoplasm</location>
    </subcellularLocation>
</comment>
<evidence type="ECO:0000259" key="6">
    <source>
        <dbReference type="PROSITE" id="PS50830"/>
    </source>
</evidence>
<dbReference type="SMART" id="SM00318">
    <property type="entry name" value="SNc"/>
    <property type="match status" value="4"/>
</dbReference>
<evidence type="ECO:0000313" key="7">
    <source>
        <dbReference type="EMBL" id="ANZ76286.1"/>
    </source>
</evidence>
<dbReference type="GO" id="GO:0006402">
    <property type="term" value="P:mRNA catabolic process"/>
    <property type="evidence" value="ECO:0007669"/>
    <property type="project" value="UniProtKB-UniRule"/>
</dbReference>
<feature type="domain" description="TNase-like" evidence="6">
    <location>
        <begin position="305"/>
        <end position="441"/>
    </location>
</feature>
<dbReference type="InterPro" id="IPR035437">
    <property type="entry name" value="SNase_OB-fold_sf"/>
</dbReference>
<feature type="domain" description="Tudor" evidence="5">
    <location>
        <begin position="669"/>
        <end position="729"/>
    </location>
</feature>
<keyword evidence="8" id="KW-1185">Reference proteome</keyword>
<dbReference type="InterPro" id="IPR016071">
    <property type="entry name" value="Staphylococal_nuclease_OB-fold"/>
</dbReference>
<feature type="domain" description="TNase-like" evidence="6">
    <location>
        <begin position="148"/>
        <end position="285"/>
    </location>
</feature>
<dbReference type="Proteomes" id="UP000094565">
    <property type="component" value="Chromosome 3"/>
</dbReference>
<name>A0A1B2JDZ6_PICPA</name>
<evidence type="ECO:0000256" key="4">
    <source>
        <dbReference type="PIRNR" id="PIRNR017179"/>
    </source>
</evidence>
<dbReference type="PANTHER" id="PTHR12302">
    <property type="entry name" value="EBNA2 BINDING PROTEIN P100"/>
    <property type="match status" value="1"/>
</dbReference>
<dbReference type="GO" id="GO:0031047">
    <property type="term" value="P:regulatory ncRNA-mediated gene silencing"/>
    <property type="evidence" value="ECO:0007669"/>
    <property type="project" value="UniProtKB-UniRule"/>
</dbReference>
<dbReference type="GO" id="GO:0004518">
    <property type="term" value="F:nuclease activity"/>
    <property type="evidence" value="ECO:0007669"/>
    <property type="project" value="TreeGrafter"/>
</dbReference>
<dbReference type="Gene3D" id="2.30.30.140">
    <property type="match status" value="1"/>
</dbReference>
<dbReference type="SUPFAM" id="SSF63748">
    <property type="entry name" value="Tudor/PWWP/MBT"/>
    <property type="match status" value="1"/>
</dbReference>
<dbReference type="PANTHER" id="PTHR12302:SF2">
    <property type="entry name" value="STAPHYLOCOCCAL NUCLEASE DOMAIN-CONTAINING PROTEIN 1"/>
    <property type="match status" value="1"/>
</dbReference>
<proteinExistence type="predicted"/>
<keyword evidence="3" id="KW-0677">Repeat</keyword>
<dbReference type="Pfam" id="PF00567">
    <property type="entry name" value="TUDOR"/>
    <property type="match status" value="1"/>
</dbReference>
<dbReference type="SUPFAM" id="SSF50199">
    <property type="entry name" value="Staphylococcal nuclease"/>
    <property type="match status" value="5"/>
</dbReference>
<feature type="domain" description="TNase-like" evidence="6">
    <location>
        <begin position="469"/>
        <end position="599"/>
    </location>
</feature>
<reference evidence="7 8" key="1">
    <citation type="submission" date="2016-02" db="EMBL/GenBank/DDBJ databases">
        <title>Comparative genomic and transcriptomic foundation for Pichia pastoris.</title>
        <authorList>
            <person name="Love K.R."/>
            <person name="Shah K.A."/>
            <person name="Whittaker C.A."/>
            <person name="Wu J."/>
            <person name="Bartlett M.C."/>
            <person name="Ma D."/>
            <person name="Leeson R.L."/>
            <person name="Priest M."/>
            <person name="Young S.K."/>
            <person name="Love J.C."/>
        </authorList>
    </citation>
    <scope>NUCLEOTIDE SEQUENCE [LARGE SCALE GENOMIC DNA]</scope>
    <source>
        <strain evidence="7 8">ATCC 28485</strain>
    </source>
</reference>
<dbReference type="SMART" id="SM00333">
    <property type="entry name" value="TUDOR"/>
    <property type="match status" value="1"/>
</dbReference>
<feature type="domain" description="TNase-like" evidence="6">
    <location>
        <begin position="3"/>
        <end position="130"/>
    </location>
</feature>
<dbReference type="Pfam" id="PF00565">
    <property type="entry name" value="SNase"/>
    <property type="match status" value="3"/>
</dbReference>
<dbReference type="OrthoDB" id="10023235at2759"/>
<dbReference type="PROSITE" id="PS50304">
    <property type="entry name" value="TUDOR"/>
    <property type="match status" value="1"/>
</dbReference>
<dbReference type="GO" id="GO:0005634">
    <property type="term" value="C:nucleus"/>
    <property type="evidence" value="ECO:0007669"/>
    <property type="project" value="TreeGrafter"/>
</dbReference>
<dbReference type="PROSITE" id="PS50830">
    <property type="entry name" value="TNASE_3"/>
    <property type="match status" value="4"/>
</dbReference>
<dbReference type="FunFam" id="2.30.30.140:FF:000018">
    <property type="entry name" value="Serine/threonine-protein kinase 31"/>
    <property type="match status" value="1"/>
</dbReference>